<gene>
    <name evidence="2" type="ORF">FHS99_002556</name>
</gene>
<dbReference type="GO" id="GO:0016034">
    <property type="term" value="F:maleylacetoacetate isomerase activity"/>
    <property type="evidence" value="ECO:0007669"/>
    <property type="project" value="TreeGrafter"/>
</dbReference>
<dbReference type="GO" id="GO:0006749">
    <property type="term" value="P:glutathione metabolic process"/>
    <property type="evidence" value="ECO:0007669"/>
    <property type="project" value="TreeGrafter"/>
</dbReference>
<dbReference type="SUPFAM" id="SSF47616">
    <property type="entry name" value="GST C-terminal domain-like"/>
    <property type="match status" value="1"/>
</dbReference>
<dbReference type="GO" id="GO:0004364">
    <property type="term" value="F:glutathione transferase activity"/>
    <property type="evidence" value="ECO:0007669"/>
    <property type="project" value="UniProtKB-EC"/>
</dbReference>
<dbReference type="Pfam" id="PF13409">
    <property type="entry name" value="GST_N_2"/>
    <property type="match status" value="1"/>
</dbReference>
<keyword evidence="2" id="KW-0808">Transferase</keyword>
<dbReference type="EC" id="2.5.1.18" evidence="2"/>
<dbReference type="PROSITE" id="PS50404">
    <property type="entry name" value="GST_NTER"/>
    <property type="match status" value="1"/>
</dbReference>
<proteinExistence type="predicted"/>
<dbReference type="PANTHER" id="PTHR42673:SF4">
    <property type="entry name" value="MALEYLACETOACETATE ISOMERASE"/>
    <property type="match status" value="1"/>
</dbReference>
<dbReference type="Gene3D" id="3.40.30.10">
    <property type="entry name" value="Glutaredoxin"/>
    <property type="match status" value="1"/>
</dbReference>
<accession>A0A7W9BUS3</accession>
<dbReference type="EMBL" id="JACIJR010000006">
    <property type="protein sequence ID" value="MBB5730058.1"/>
    <property type="molecule type" value="Genomic_DNA"/>
</dbReference>
<dbReference type="InterPro" id="IPR036282">
    <property type="entry name" value="Glutathione-S-Trfase_C_sf"/>
</dbReference>
<evidence type="ECO:0000313" key="2">
    <source>
        <dbReference type="EMBL" id="MBB5730058.1"/>
    </source>
</evidence>
<dbReference type="OrthoDB" id="9799538at2"/>
<dbReference type="Pfam" id="PF13410">
    <property type="entry name" value="GST_C_2"/>
    <property type="match status" value="1"/>
</dbReference>
<feature type="domain" description="GST N-terminal" evidence="1">
    <location>
        <begin position="2"/>
        <end position="84"/>
    </location>
</feature>
<dbReference type="InterPro" id="IPR004045">
    <property type="entry name" value="Glutathione_S-Trfase_N"/>
</dbReference>
<dbReference type="SUPFAM" id="SSF52833">
    <property type="entry name" value="Thioredoxin-like"/>
    <property type="match status" value="1"/>
</dbReference>
<dbReference type="CDD" id="cd03194">
    <property type="entry name" value="GST_C_3"/>
    <property type="match status" value="1"/>
</dbReference>
<keyword evidence="3" id="KW-1185">Reference proteome</keyword>
<evidence type="ECO:0000259" key="1">
    <source>
        <dbReference type="PROSITE" id="PS50404"/>
    </source>
</evidence>
<dbReference type="Gene3D" id="1.20.1050.10">
    <property type="match status" value="1"/>
</dbReference>
<dbReference type="Proteomes" id="UP000546701">
    <property type="component" value="Unassembled WGS sequence"/>
</dbReference>
<reference evidence="2 3" key="1">
    <citation type="submission" date="2020-08" db="EMBL/GenBank/DDBJ databases">
        <title>Genomic Encyclopedia of Type Strains, Phase IV (KMG-IV): sequencing the most valuable type-strain genomes for metagenomic binning, comparative biology and taxonomic classification.</title>
        <authorList>
            <person name="Goeker M."/>
        </authorList>
    </citation>
    <scope>NUCLEOTIDE SEQUENCE [LARGE SCALE GENOMIC DNA]</scope>
    <source>
        <strain evidence="2 3">DSM 103336</strain>
    </source>
</reference>
<dbReference type="GO" id="GO:0006559">
    <property type="term" value="P:L-phenylalanine catabolic process"/>
    <property type="evidence" value="ECO:0007669"/>
    <property type="project" value="TreeGrafter"/>
</dbReference>
<dbReference type="PANTHER" id="PTHR42673">
    <property type="entry name" value="MALEYLACETOACETATE ISOMERASE"/>
    <property type="match status" value="1"/>
</dbReference>
<sequence length="217" mass="24211">MLDIIIGNRAYSSWSMRGWLAVRLSGLPFTETLLPMWSPEWDLARATGPLALSGKVPTLVDGDVTLWDSLAIVEHLAEQTGRDRFWPTAPSARALARSITAEMHSGYPDLRRDCGMNVRRTYAPAPLTPATQADVDRIVALWTLARTRFGGTGDYLFGDYGAADLMFAPVATRFRTYTIPLPDIAARYVEAILAHPHVAEWIAAAHEEPWVLDRYER</sequence>
<evidence type="ECO:0000313" key="3">
    <source>
        <dbReference type="Proteomes" id="UP000546701"/>
    </source>
</evidence>
<dbReference type="InterPro" id="IPR036249">
    <property type="entry name" value="Thioredoxin-like_sf"/>
</dbReference>
<comment type="caution">
    <text evidence="2">The sequence shown here is derived from an EMBL/GenBank/DDBJ whole genome shotgun (WGS) entry which is preliminary data.</text>
</comment>
<protein>
    <submittedName>
        <fullName evidence="2">Glutathione S-transferase</fullName>
        <ecNumber evidence="2">2.5.1.18</ecNumber>
    </submittedName>
</protein>
<dbReference type="AlphaFoldDB" id="A0A7W9BUS3"/>
<organism evidence="2 3">
    <name type="scientific">Sphingomonas prati</name>
    <dbReference type="NCBI Taxonomy" id="1843237"/>
    <lineage>
        <taxon>Bacteria</taxon>
        <taxon>Pseudomonadati</taxon>
        <taxon>Pseudomonadota</taxon>
        <taxon>Alphaproteobacteria</taxon>
        <taxon>Sphingomonadales</taxon>
        <taxon>Sphingomonadaceae</taxon>
        <taxon>Sphingomonas</taxon>
    </lineage>
</organism>
<dbReference type="RefSeq" id="WP_157176429.1">
    <property type="nucleotide sequence ID" value="NZ_BMJP01000004.1"/>
</dbReference>
<name>A0A7W9BUS3_9SPHN</name>